<dbReference type="EMBL" id="CM046394">
    <property type="protein sequence ID" value="KAI8546993.1"/>
    <property type="molecule type" value="Genomic_DNA"/>
</dbReference>
<sequence>MKTKAINSGDPISNILIPSPSLLYYRVHSHRSKSQILSAPHYKPQGCRREIPQ</sequence>
<name>A0ACC0N107_RHOML</name>
<evidence type="ECO:0000313" key="1">
    <source>
        <dbReference type="EMBL" id="KAI8546993.1"/>
    </source>
</evidence>
<gene>
    <name evidence="1" type="ORF">RHMOL_Rhmol07G0162000</name>
</gene>
<keyword evidence="2" id="KW-1185">Reference proteome</keyword>
<dbReference type="Proteomes" id="UP001062846">
    <property type="component" value="Chromosome 7"/>
</dbReference>
<protein>
    <submittedName>
        <fullName evidence="1">Uncharacterized protein</fullName>
    </submittedName>
</protein>
<proteinExistence type="predicted"/>
<reference evidence="1" key="1">
    <citation type="submission" date="2022-02" db="EMBL/GenBank/DDBJ databases">
        <title>Plant Genome Project.</title>
        <authorList>
            <person name="Zhang R.-G."/>
        </authorList>
    </citation>
    <scope>NUCLEOTIDE SEQUENCE</scope>
    <source>
        <strain evidence="1">AT1</strain>
    </source>
</reference>
<evidence type="ECO:0000313" key="2">
    <source>
        <dbReference type="Proteomes" id="UP001062846"/>
    </source>
</evidence>
<organism evidence="1 2">
    <name type="scientific">Rhododendron molle</name>
    <name type="common">Chinese azalea</name>
    <name type="synonym">Azalea mollis</name>
    <dbReference type="NCBI Taxonomy" id="49168"/>
    <lineage>
        <taxon>Eukaryota</taxon>
        <taxon>Viridiplantae</taxon>
        <taxon>Streptophyta</taxon>
        <taxon>Embryophyta</taxon>
        <taxon>Tracheophyta</taxon>
        <taxon>Spermatophyta</taxon>
        <taxon>Magnoliopsida</taxon>
        <taxon>eudicotyledons</taxon>
        <taxon>Gunneridae</taxon>
        <taxon>Pentapetalae</taxon>
        <taxon>asterids</taxon>
        <taxon>Ericales</taxon>
        <taxon>Ericaceae</taxon>
        <taxon>Ericoideae</taxon>
        <taxon>Rhodoreae</taxon>
        <taxon>Rhododendron</taxon>
    </lineage>
</organism>
<accession>A0ACC0N107</accession>
<comment type="caution">
    <text evidence="1">The sequence shown here is derived from an EMBL/GenBank/DDBJ whole genome shotgun (WGS) entry which is preliminary data.</text>
</comment>